<evidence type="ECO:0000256" key="1">
    <source>
        <dbReference type="SAM" id="MobiDB-lite"/>
    </source>
</evidence>
<dbReference type="PANTHER" id="PTHR12459">
    <property type="entry name" value="TRANSMEMBRANE PROTEIN 135-RELATED"/>
    <property type="match status" value="1"/>
</dbReference>
<evidence type="ECO:0008006" key="3">
    <source>
        <dbReference type="Google" id="ProtNLM"/>
    </source>
</evidence>
<dbReference type="InterPro" id="IPR026749">
    <property type="entry name" value="Tmem135"/>
</dbReference>
<accession>A0A7S1SV24</accession>
<sequence>MAIASTAAEGRRDGDEEQGLLHPPEGSDSAADAGEVSEAQRALDRLQETVLKSALIGGSLRGGLHLVGLLLSQLRSKRRREAKRSAANLLSLFLDTAKYATCLAAFGGTVVGVDEGLSYAVGKERSKHYRAALAGLCAAPAILITGTGSHAGLSSYIFLRGLLLLVRCGNKAKGSPAWLHALLAPSRWEHSDTLLMCIASSQILPAWLLAPNSLPPSYINFLNKHGGKKLPVYKALQEWAERKHTSAAPFEALAGTPLAGRYMTRPCEFAHPGTGCTRHAVSSLPANFRRALSV</sequence>
<dbReference type="EMBL" id="HBGG01023304">
    <property type="protein sequence ID" value="CAD9209873.1"/>
    <property type="molecule type" value="Transcribed_RNA"/>
</dbReference>
<protein>
    <recommendedName>
        <fullName evidence="3">Transmembrane protein 135 N-terminal domain-containing protein</fullName>
    </recommendedName>
</protein>
<feature type="region of interest" description="Disordered" evidence="1">
    <location>
        <begin position="1"/>
        <end position="38"/>
    </location>
</feature>
<dbReference type="PANTHER" id="PTHR12459:SF15">
    <property type="entry name" value="TRANSMEMBRANE PROTEIN 135"/>
    <property type="match status" value="1"/>
</dbReference>
<organism evidence="2">
    <name type="scientific">Tetraselmis chuii</name>
    <dbReference type="NCBI Taxonomy" id="63592"/>
    <lineage>
        <taxon>Eukaryota</taxon>
        <taxon>Viridiplantae</taxon>
        <taxon>Chlorophyta</taxon>
        <taxon>core chlorophytes</taxon>
        <taxon>Chlorodendrophyceae</taxon>
        <taxon>Chlorodendrales</taxon>
        <taxon>Chlorodendraceae</taxon>
        <taxon>Tetraselmis</taxon>
    </lineage>
</organism>
<dbReference type="AlphaFoldDB" id="A0A7S1SV24"/>
<gene>
    <name evidence="2" type="ORF">TCHU04912_LOCUS12112</name>
</gene>
<proteinExistence type="predicted"/>
<reference evidence="2" key="1">
    <citation type="submission" date="2021-01" db="EMBL/GenBank/DDBJ databases">
        <authorList>
            <person name="Corre E."/>
            <person name="Pelletier E."/>
            <person name="Niang G."/>
            <person name="Scheremetjew M."/>
            <person name="Finn R."/>
            <person name="Kale V."/>
            <person name="Holt S."/>
            <person name="Cochrane G."/>
            <person name="Meng A."/>
            <person name="Brown T."/>
            <person name="Cohen L."/>
        </authorList>
    </citation>
    <scope>NUCLEOTIDE SEQUENCE</scope>
    <source>
        <strain evidence="2">PLY429</strain>
    </source>
</reference>
<name>A0A7S1SV24_9CHLO</name>
<evidence type="ECO:0000313" key="2">
    <source>
        <dbReference type="EMBL" id="CAD9209873.1"/>
    </source>
</evidence>